<dbReference type="PANTHER" id="PTHR14614:SF104">
    <property type="entry name" value="N-METHYLTRANSFERASE, PUTATIVE (AFU_ORTHOLOGUE AFUA_1G17750)-RELATED"/>
    <property type="match status" value="1"/>
</dbReference>
<dbReference type="Pfam" id="PF10294">
    <property type="entry name" value="Methyltransf_16"/>
    <property type="match status" value="1"/>
</dbReference>
<dbReference type="OrthoDB" id="46564at2759"/>
<protein>
    <submittedName>
        <fullName evidence="1">Uncharacterized protein</fullName>
    </submittedName>
</protein>
<sequence length="263" mass="27555">MPAPREGGKGTCCAVAAVVRSACLARIQANTLLADHIFSPALLLAERIERGLIPLSGRTTIELGAGTALPSLLASVLPHPPALVVVTDYPDPVILGNLQRNVARNAHVAAPGCTVLCRGHDWGQDHPASLPTDKELSADSGFDVVILSDLLHFDRSHPALLASLTALLARAASARVYVAAGSYTRPAVCDAFLRLAEEAGIMWEQSGGGGGGGAEGGAEAWMGTMRVTGLQLDQLAARKAMCRWWVGRWSEAALLRPETDLAS</sequence>
<organism evidence="1 2">
    <name type="scientific">Heterobasidion irregulare (strain TC 32-1)</name>
    <dbReference type="NCBI Taxonomy" id="747525"/>
    <lineage>
        <taxon>Eukaryota</taxon>
        <taxon>Fungi</taxon>
        <taxon>Dikarya</taxon>
        <taxon>Basidiomycota</taxon>
        <taxon>Agaricomycotina</taxon>
        <taxon>Agaricomycetes</taxon>
        <taxon>Russulales</taxon>
        <taxon>Bondarzewiaceae</taxon>
        <taxon>Heterobasidion</taxon>
        <taxon>Heterobasidion annosum species complex</taxon>
    </lineage>
</organism>
<gene>
    <name evidence="1" type="ORF">HETIRDRAFT_479321</name>
</gene>
<dbReference type="RefSeq" id="XP_009550128.1">
    <property type="nucleotide sequence ID" value="XM_009551833.1"/>
</dbReference>
<name>W4JXE1_HETIT</name>
<keyword evidence="2" id="KW-1185">Reference proteome</keyword>
<dbReference type="SUPFAM" id="SSF53335">
    <property type="entry name" value="S-adenosyl-L-methionine-dependent methyltransferases"/>
    <property type="match status" value="1"/>
</dbReference>
<dbReference type="HOGENOM" id="CLU_032409_3_0_1"/>
<evidence type="ECO:0000313" key="2">
    <source>
        <dbReference type="Proteomes" id="UP000030671"/>
    </source>
</evidence>
<evidence type="ECO:0000313" key="1">
    <source>
        <dbReference type="EMBL" id="ETW78129.1"/>
    </source>
</evidence>
<dbReference type="EMBL" id="KI925462">
    <property type="protein sequence ID" value="ETW78129.1"/>
    <property type="molecule type" value="Genomic_DNA"/>
</dbReference>
<dbReference type="eggNOG" id="KOG2920">
    <property type="taxonomic scope" value="Eukaryota"/>
</dbReference>
<dbReference type="KEGG" id="hir:HETIRDRAFT_479321"/>
<dbReference type="Proteomes" id="UP000030671">
    <property type="component" value="Unassembled WGS sequence"/>
</dbReference>
<dbReference type="InParanoid" id="W4JXE1"/>
<dbReference type="AlphaFoldDB" id="W4JXE1"/>
<accession>W4JXE1</accession>
<dbReference type="Gene3D" id="3.40.50.150">
    <property type="entry name" value="Vaccinia Virus protein VP39"/>
    <property type="match status" value="1"/>
</dbReference>
<reference evidence="1 2" key="1">
    <citation type="journal article" date="2012" name="New Phytol.">
        <title>Insight into trade-off between wood decay and parasitism from the genome of a fungal forest pathogen.</title>
        <authorList>
            <person name="Olson A."/>
            <person name="Aerts A."/>
            <person name="Asiegbu F."/>
            <person name="Belbahri L."/>
            <person name="Bouzid O."/>
            <person name="Broberg A."/>
            <person name="Canback B."/>
            <person name="Coutinho P.M."/>
            <person name="Cullen D."/>
            <person name="Dalman K."/>
            <person name="Deflorio G."/>
            <person name="van Diepen L.T."/>
            <person name="Dunand C."/>
            <person name="Duplessis S."/>
            <person name="Durling M."/>
            <person name="Gonthier P."/>
            <person name="Grimwood J."/>
            <person name="Fossdal C.G."/>
            <person name="Hansson D."/>
            <person name="Henrissat B."/>
            <person name="Hietala A."/>
            <person name="Himmelstrand K."/>
            <person name="Hoffmeister D."/>
            <person name="Hogberg N."/>
            <person name="James T.Y."/>
            <person name="Karlsson M."/>
            <person name="Kohler A."/>
            <person name="Kues U."/>
            <person name="Lee Y.H."/>
            <person name="Lin Y.C."/>
            <person name="Lind M."/>
            <person name="Lindquist E."/>
            <person name="Lombard V."/>
            <person name="Lucas S."/>
            <person name="Lunden K."/>
            <person name="Morin E."/>
            <person name="Murat C."/>
            <person name="Park J."/>
            <person name="Raffaello T."/>
            <person name="Rouze P."/>
            <person name="Salamov A."/>
            <person name="Schmutz J."/>
            <person name="Solheim H."/>
            <person name="Stahlberg J."/>
            <person name="Velez H."/>
            <person name="de Vries R.P."/>
            <person name="Wiebenga A."/>
            <person name="Woodward S."/>
            <person name="Yakovlev I."/>
            <person name="Garbelotto M."/>
            <person name="Martin F."/>
            <person name="Grigoriev I.V."/>
            <person name="Stenlid J."/>
        </authorList>
    </citation>
    <scope>NUCLEOTIDE SEQUENCE [LARGE SCALE GENOMIC DNA]</scope>
    <source>
        <strain evidence="1 2">TC 32-1</strain>
    </source>
</reference>
<dbReference type="PANTHER" id="PTHR14614">
    <property type="entry name" value="HEPATOCELLULAR CARCINOMA-ASSOCIATED ANTIGEN"/>
    <property type="match status" value="1"/>
</dbReference>
<dbReference type="InterPro" id="IPR019410">
    <property type="entry name" value="Methyltransf_16"/>
</dbReference>
<proteinExistence type="predicted"/>
<dbReference type="GeneID" id="20677864"/>
<dbReference type="InterPro" id="IPR029063">
    <property type="entry name" value="SAM-dependent_MTases_sf"/>
</dbReference>
<dbReference type="GO" id="GO:0008757">
    <property type="term" value="F:S-adenosylmethionine-dependent methyltransferase activity"/>
    <property type="evidence" value="ECO:0007669"/>
    <property type="project" value="UniProtKB-ARBA"/>
</dbReference>
<dbReference type="GO" id="GO:0005737">
    <property type="term" value="C:cytoplasm"/>
    <property type="evidence" value="ECO:0007669"/>
    <property type="project" value="TreeGrafter"/>
</dbReference>